<feature type="region of interest" description="Disordered" evidence="1">
    <location>
        <begin position="57"/>
        <end position="90"/>
    </location>
</feature>
<feature type="compositionally biased region" description="Polar residues" evidence="1">
    <location>
        <begin position="79"/>
        <end position="88"/>
    </location>
</feature>
<feature type="non-terminal residue" evidence="2">
    <location>
        <position position="386"/>
    </location>
</feature>
<evidence type="ECO:0000313" key="2">
    <source>
        <dbReference type="EMBL" id="KAJ3026060.1"/>
    </source>
</evidence>
<feature type="region of interest" description="Disordered" evidence="1">
    <location>
        <begin position="222"/>
        <end position="253"/>
    </location>
</feature>
<keyword evidence="3" id="KW-1185">Reference proteome</keyword>
<dbReference type="AlphaFoldDB" id="A0AAD5RZB3"/>
<comment type="caution">
    <text evidence="2">The sequence shown here is derived from an EMBL/GenBank/DDBJ whole genome shotgun (WGS) entry which is preliminary data.</text>
</comment>
<feature type="region of interest" description="Disordered" evidence="1">
    <location>
        <begin position="348"/>
        <end position="370"/>
    </location>
</feature>
<gene>
    <name evidence="2" type="ORF">HK097_006535</name>
</gene>
<proteinExistence type="predicted"/>
<feature type="non-terminal residue" evidence="2">
    <location>
        <position position="1"/>
    </location>
</feature>
<evidence type="ECO:0000256" key="1">
    <source>
        <dbReference type="SAM" id="MobiDB-lite"/>
    </source>
</evidence>
<name>A0AAD5RZB3_9FUNG</name>
<feature type="compositionally biased region" description="Polar residues" evidence="1">
    <location>
        <begin position="244"/>
        <end position="253"/>
    </location>
</feature>
<dbReference type="EMBL" id="JADGJD010003057">
    <property type="protein sequence ID" value="KAJ3026060.1"/>
    <property type="molecule type" value="Genomic_DNA"/>
</dbReference>
<accession>A0AAD5RZB3</accession>
<sequence>LQKELTTTRAALRECRRRNGGLEGEVDEVRGALVEWVERCGELEREVRKLRRESNGVVPERTKTLDREEEDDNDHEDTTSPPRKTTSPLPTLETQLHQTQTLLHDLQTQHTTLQSQHTDLQQAYISQQQHISELESLLEDLRSKLPSEYPSLLLNRTPSVGSVKGKGRRRISLLSPAVRNRRDAGGEGERVSNPFMETLKELRPGFADSEMKKGERKSLLAELSNDEPSESPIIGPRETIPACPSTSQNTEETGFSLLTSRSTKGGLIYDRYLGEIKGSVPGIKTPKSSDRTKPSAATTPLVPYLIGSPKTPMSAITQMASRAKISAPRTPVTPRRSLIDLLTPTWYDRESSSSGEVSKEGTPDGSTIINGAEVVVDLEVVGVEEE</sequence>
<feature type="region of interest" description="Disordered" evidence="1">
    <location>
        <begin position="282"/>
        <end position="301"/>
    </location>
</feature>
<dbReference type="Proteomes" id="UP001212841">
    <property type="component" value="Unassembled WGS sequence"/>
</dbReference>
<reference evidence="2" key="1">
    <citation type="submission" date="2020-05" db="EMBL/GenBank/DDBJ databases">
        <title>Phylogenomic resolution of chytrid fungi.</title>
        <authorList>
            <person name="Stajich J.E."/>
            <person name="Amses K."/>
            <person name="Simmons R."/>
            <person name="Seto K."/>
            <person name="Myers J."/>
            <person name="Bonds A."/>
            <person name="Quandt C.A."/>
            <person name="Barry K."/>
            <person name="Liu P."/>
            <person name="Grigoriev I."/>
            <person name="Longcore J.E."/>
            <person name="James T.Y."/>
        </authorList>
    </citation>
    <scope>NUCLEOTIDE SEQUENCE</scope>
    <source>
        <strain evidence="2">JEL0318</strain>
    </source>
</reference>
<feature type="compositionally biased region" description="Basic and acidic residues" evidence="1">
    <location>
        <begin position="348"/>
        <end position="362"/>
    </location>
</feature>
<organism evidence="2 3">
    <name type="scientific">Rhizophlyctis rosea</name>
    <dbReference type="NCBI Taxonomy" id="64517"/>
    <lineage>
        <taxon>Eukaryota</taxon>
        <taxon>Fungi</taxon>
        <taxon>Fungi incertae sedis</taxon>
        <taxon>Chytridiomycota</taxon>
        <taxon>Chytridiomycota incertae sedis</taxon>
        <taxon>Chytridiomycetes</taxon>
        <taxon>Rhizophlyctidales</taxon>
        <taxon>Rhizophlyctidaceae</taxon>
        <taxon>Rhizophlyctis</taxon>
    </lineage>
</organism>
<protein>
    <submittedName>
        <fullName evidence="2">Uncharacterized protein</fullName>
    </submittedName>
</protein>
<evidence type="ECO:0000313" key="3">
    <source>
        <dbReference type="Proteomes" id="UP001212841"/>
    </source>
</evidence>